<keyword evidence="4" id="KW-1185">Reference proteome</keyword>
<dbReference type="InterPro" id="IPR011010">
    <property type="entry name" value="DNA_brk_join_enz"/>
</dbReference>
<comment type="caution">
    <text evidence="3">The sequence shown here is derived from an EMBL/GenBank/DDBJ whole genome shotgun (WGS) entry which is preliminary data.</text>
</comment>
<dbReference type="SUPFAM" id="SSF56349">
    <property type="entry name" value="DNA breaking-rejoining enzymes"/>
    <property type="match status" value="1"/>
</dbReference>
<dbReference type="GO" id="GO:0003677">
    <property type="term" value="F:DNA binding"/>
    <property type="evidence" value="ECO:0007669"/>
    <property type="project" value="InterPro"/>
</dbReference>
<proteinExistence type="predicted"/>
<dbReference type="GO" id="GO:0006310">
    <property type="term" value="P:DNA recombination"/>
    <property type="evidence" value="ECO:0007669"/>
    <property type="project" value="UniProtKB-KW"/>
</dbReference>
<dbReference type="Proteomes" id="UP000786811">
    <property type="component" value="Unassembled WGS sequence"/>
</dbReference>
<evidence type="ECO:0000313" key="3">
    <source>
        <dbReference type="EMBL" id="CAG5109262.1"/>
    </source>
</evidence>
<dbReference type="GO" id="GO:0015074">
    <property type="term" value="P:DNA integration"/>
    <property type="evidence" value="ECO:0007669"/>
    <property type="project" value="InterPro"/>
</dbReference>
<keyword evidence="1" id="KW-0233">DNA recombination</keyword>
<feature type="region of interest" description="Disordered" evidence="2">
    <location>
        <begin position="226"/>
        <end position="262"/>
    </location>
</feature>
<sequence length="299" mass="34516">MSSSECSSEKSEAEEVRRNIPAEAAEIIQNLASNRINLINEDVLLVYFKDLFKTLAPSTIWSRWSMLRTMISINQSIEIRNYSRLKTLIKNNAKSHRQKKSKVFSWNEIKKFIDEAPDNGYLIEKVVVIFGITGAMRGGEFPELRVQDVEDTGSQLIVTILKTKTDYPRTFVIGPEYRNKILQYKALRPNNSNTDRASLEDISSPLEMDHDIVMDYFNDDFSAPIEEKKTEHSKSSSKPVRPSTHSPNSGLPDAKRRKKISLRNDDIQNILKSIPENANIKFENCKFEFHFHYHEDKEN</sequence>
<evidence type="ECO:0000256" key="1">
    <source>
        <dbReference type="ARBA" id="ARBA00023172"/>
    </source>
</evidence>
<accession>A0A8J2HS06</accession>
<dbReference type="InterPro" id="IPR013762">
    <property type="entry name" value="Integrase-like_cat_sf"/>
</dbReference>
<dbReference type="EMBL" id="CAJNRD030001124">
    <property type="protein sequence ID" value="CAG5109262.1"/>
    <property type="molecule type" value="Genomic_DNA"/>
</dbReference>
<evidence type="ECO:0000256" key="2">
    <source>
        <dbReference type="SAM" id="MobiDB-lite"/>
    </source>
</evidence>
<organism evidence="3 4">
    <name type="scientific">Cotesia congregata</name>
    <name type="common">Parasitoid wasp</name>
    <name type="synonym">Apanteles congregatus</name>
    <dbReference type="NCBI Taxonomy" id="51543"/>
    <lineage>
        <taxon>Eukaryota</taxon>
        <taxon>Metazoa</taxon>
        <taxon>Ecdysozoa</taxon>
        <taxon>Arthropoda</taxon>
        <taxon>Hexapoda</taxon>
        <taxon>Insecta</taxon>
        <taxon>Pterygota</taxon>
        <taxon>Neoptera</taxon>
        <taxon>Endopterygota</taxon>
        <taxon>Hymenoptera</taxon>
        <taxon>Apocrita</taxon>
        <taxon>Ichneumonoidea</taxon>
        <taxon>Braconidae</taxon>
        <taxon>Microgastrinae</taxon>
        <taxon>Cotesia</taxon>
    </lineage>
</organism>
<evidence type="ECO:0000313" key="4">
    <source>
        <dbReference type="Proteomes" id="UP000786811"/>
    </source>
</evidence>
<reference evidence="3" key="1">
    <citation type="submission" date="2021-04" db="EMBL/GenBank/DDBJ databases">
        <authorList>
            <person name="Chebbi M.A.C M."/>
        </authorList>
    </citation>
    <scope>NUCLEOTIDE SEQUENCE</scope>
</reference>
<name>A0A8J2HS06_COTCN</name>
<dbReference type="OrthoDB" id="7698948at2759"/>
<dbReference type="AlphaFoldDB" id="A0A8J2HS06"/>
<gene>
    <name evidence="3" type="ORF">HICCMSTLAB_LOCUS13898</name>
</gene>
<protein>
    <submittedName>
        <fullName evidence="3">Uncharacterized protein</fullName>
    </submittedName>
</protein>
<dbReference type="Gene3D" id="1.10.443.10">
    <property type="entry name" value="Intergrase catalytic core"/>
    <property type="match status" value="1"/>
</dbReference>